<feature type="transmembrane region" description="Helical" evidence="11">
    <location>
        <begin position="92"/>
        <end position="113"/>
    </location>
</feature>
<evidence type="ECO:0000256" key="4">
    <source>
        <dbReference type="ARBA" id="ARBA00022475"/>
    </source>
</evidence>
<dbReference type="HAMAP" id="MF_01635">
    <property type="entry name" value="UbiA"/>
    <property type="match status" value="1"/>
</dbReference>
<accession>A0A969WC97</accession>
<dbReference type="PANTHER" id="PTHR11048">
    <property type="entry name" value="PRENYLTRANSFERASES"/>
    <property type="match status" value="1"/>
</dbReference>
<name>A0A969WC97_9GAMM</name>
<dbReference type="AlphaFoldDB" id="A0A969WC97"/>
<reference evidence="13" key="1">
    <citation type="submission" date="2020-03" db="EMBL/GenBank/DDBJ databases">
        <title>Solimonas marina sp. nov., isolated from deep seawater of the Pacific Ocean.</title>
        <authorList>
            <person name="Liu X."/>
            <person name="Lai Q."/>
            <person name="Sun F."/>
            <person name="Gai Y."/>
            <person name="Li G."/>
            <person name="Shao Z."/>
        </authorList>
    </citation>
    <scope>NUCLEOTIDE SEQUENCE</scope>
    <source>
        <strain evidence="13">C16B3</strain>
    </source>
</reference>
<evidence type="ECO:0000256" key="11">
    <source>
        <dbReference type="HAMAP-Rule" id="MF_01635"/>
    </source>
</evidence>
<dbReference type="GO" id="GO:0008412">
    <property type="term" value="F:4-hydroxybenzoate polyprenyltransferase activity"/>
    <property type="evidence" value="ECO:0007669"/>
    <property type="project" value="UniProtKB-UniRule"/>
</dbReference>
<proteinExistence type="inferred from homology"/>
<dbReference type="NCBIfam" id="TIGR01474">
    <property type="entry name" value="ubiA_proteo"/>
    <property type="match status" value="1"/>
</dbReference>
<evidence type="ECO:0000256" key="12">
    <source>
        <dbReference type="NCBIfam" id="TIGR01474"/>
    </source>
</evidence>
<dbReference type="FunFam" id="1.10.357.140:FF:000008">
    <property type="entry name" value="4-hydroxybenzoate octaprenyltransferase"/>
    <property type="match status" value="1"/>
</dbReference>
<feature type="transmembrane region" description="Helical" evidence="11">
    <location>
        <begin position="169"/>
        <end position="192"/>
    </location>
</feature>
<organism evidence="13 14">
    <name type="scientific">Solimonas marina</name>
    <dbReference type="NCBI Taxonomy" id="2714601"/>
    <lineage>
        <taxon>Bacteria</taxon>
        <taxon>Pseudomonadati</taxon>
        <taxon>Pseudomonadota</taxon>
        <taxon>Gammaproteobacteria</taxon>
        <taxon>Nevskiales</taxon>
        <taxon>Nevskiaceae</taxon>
        <taxon>Solimonas</taxon>
    </lineage>
</organism>
<dbReference type="FunFam" id="1.20.120.1780:FF:000001">
    <property type="entry name" value="4-hydroxybenzoate octaprenyltransferase"/>
    <property type="match status" value="1"/>
</dbReference>
<dbReference type="EC" id="2.5.1.39" evidence="11 12"/>
<dbReference type="InterPro" id="IPR039653">
    <property type="entry name" value="Prenyltransferase"/>
</dbReference>
<dbReference type="EMBL" id="JAAVXB010000003">
    <property type="protein sequence ID" value="NKF22200.1"/>
    <property type="molecule type" value="Genomic_DNA"/>
</dbReference>
<evidence type="ECO:0000313" key="13">
    <source>
        <dbReference type="EMBL" id="NKF22200.1"/>
    </source>
</evidence>
<evidence type="ECO:0000256" key="3">
    <source>
        <dbReference type="ARBA" id="ARBA00005985"/>
    </source>
</evidence>
<feature type="transmembrane region" description="Helical" evidence="11">
    <location>
        <begin position="47"/>
        <end position="71"/>
    </location>
</feature>
<comment type="similarity">
    <text evidence="3 11">Belongs to the UbiA prenyltransferase family.</text>
</comment>
<keyword evidence="10 11" id="KW-0472">Membrane</keyword>
<evidence type="ECO:0000256" key="8">
    <source>
        <dbReference type="ARBA" id="ARBA00022692"/>
    </source>
</evidence>
<dbReference type="InterPro" id="IPR006370">
    <property type="entry name" value="HB_polyprenyltransferase-like"/>
</dbReference>
<gene>
    <name evidence="11 13" type="primary">ubiA</name>
    <name evidence="13" type="ORF">G7Y82_07710</name>
</gene>
<dbReference type="PANTHER" id="PTHR11048:SF28">
    <property type="entry name" value="4-HYDROXYBENZOATE POLYPRENYLTRANSFERASE, MITOCHONDRIAL"/>
    <property type="match status" value="1"/>
</dbReference>
<feature type="transmembrane region" description="Helical" evidence="11">
    <location>
        <begin position="271"/>
        <end position="288"/>
    </location>
</feature>
<dbReference type="CDD" id="cd13959">
    <property type="entry name" value="PT_UbiA_COQ2"/>
    <property type="match status" value="1"/>
</dbReference>
<dbReference type="GO" id="GO:0005886">
    <property type="term" value="C:plasma membrane"/>
    <property type="evidence" value="ECO:0007669"/>
    <property type="project" value="UniProtKB-SubCell"/>
</dbReference>
<comment type="function">
    <text evidence="11">Catalyzes the prenylation of para-hydroxybenzoate (PHB) with an all-trans polyprenyl group. Mediates the second step in the final reaction sequence of ubiquinone-8 (UQ-8) biosynthesis, which is the condensation of the polyisoprenoid side chain with PHB, generating the first membrane-bound Q intermediate 3-octaprenyl-4-hydroxybenzoate.</text>
</comment>
<sequence length="291" mass="31886">MTVPTPISARLADYWRLTRMDRPIGIYLLLWPTLWALWFAAGGVPPWPVLLVFVLGTVLMRAGGCAINDYADRDFDPHVARTQSRPLAARRISPREAVGVFVVLSLLAFALLLSLGNVLAIWLSLPAMLLAAGYPFAKRVLSIPQAILGLAFSAGIPMAFAAVRGTVDWRLATALIVANLCWVIAYDTYYAMADREDDLKIGVKSSAILFGRYDRAITALLQTLSFALLIVVGLWTQRGVAYDAGIAVAVGCALYEQWLIRKREPGPSFRAFLHSHYIGLAVLVGLIVDML</sequence>
<comment type="caution">
    <text evidence="13">The sequence shown here is derived from an EMBL/GenBank/DDBJ whole genome shotgun (WGS) entry which is preliminary data.</text>
</comment>
<dbReference type="PROSITE" id="PS00943">
    <property type="entry name" value="UBIA"/>
    <property type="match status" value="1"/>
</dbReference>
<evidence type="ECO:0000313" key="14">
    <source>
        <dbReference type="Proteomes" id="UP000653472"/>
    </source>
</evidence>
<feature type="transmembrane region" description="Helical" evidence="11">
    <location>
        <begin position="24"/>
        <end position="41"/>
    </location>
</feature>
<keyword evidence="6 11" id="KW-0808">Transferase</keyword>
<keyword evidence="5 11" id="KW-0997">Cell inner membrane</keyword>
<comment type="cofactor">
    <cofactor evidence="1 11">
        <name>Mg(2+)</name>
        <dbReference type="ChEBI" id="CHEBI:18420"/>
    </cofactor>
</comment>
<keyword evidence="7 11" id="KW-0831">Ubiquinone biosynthesis</keyword>
<feature type="transmembrane region" description="Helical" evidence="11">
    <location>
        <begin position="146"/>
        <end position="163"/>
    </location>
</feature>
<dbReference type="Pfam" id="PF01040">
    <property type="entry name" value="UbiA"/>
    <property type="match status" value="1"/>
</dbReference>
<evidence type="ECO:0000256" key="9">
    <source>
        <dbReference type="ARBA" id="ARBA00022989"/>
    </source>
</evidence>
<keyword evidence="4 11" id="KW-1003">Cell membrane</keyword>
<evidence type="ECO:0000256" key="1">
    <source>
        <dbReference type="ARBA" id="ARBA00001946"/>
    </source>
</evidence>
<keyword evidence="9 11" id="KW-1133">Transmembrane helix</keyword>
<dbReference type="InterPro" id="IPR030470">
    <property type="entry name" value="UbiA_prenylTrfase_CS"/>
</dbReference>
<evidence type="ECO:0000256" key="10">
    <source>
        <dbReference type="ARBA" id="ARBA00023136"/>
    </source>
</evidence>
<comment type="catalytic activity">
    <reaction evidence="11">
        <text>all-trans-octaprenyl diphosphate + 4-hydroxybenzoate = 4-hydroxy-3-(all-trans-octaprenyl)benzoate + diphosphate</text>
        <dbReference type="Rhea" id="RHEA:27782"/>
        <dbReference type="ChEBI" id="CHEBI:1617"/>
        <dbReference type="ChEBI" id="CHEBI:17879"/>
        <dbReference type="ChEBI" id="CHEBI:33019"/>
        <dbReference type="ChEBI" id="CHEBI:57711"/>
        <dbReference type="EC" id="2.5.1.39"/>
    </reaction>
</comment>
<dbReference type="GO" id="GO:0006744">
    <property type="term" value="P:ubiquinone biosynthetic process"/>
    <property type="evidence" value="ECO:0007669"/>
    <property type="project" value="UniProtKB-UniRule"/>
</dbReference>
<dbReference type="InterPro" id="IPR000537">
    <property type="entry name" value="UbiA_prenyltransferase"/>
</dbReference>
<keyword evidence="14" id="KW-1185">Reference proteome</keyword>
<evidence type="ECO:0000256" key="2">
    <source>
        <dbReference type="ARBA" id="ARBA00004141"/>
    </source>
</evidence>
<keyword evidence="8 11" id="KW-0812">Transmembrane</keyword>
<protein>
    <recommendedName>
        <fullName evidence="11 12">4-hydroxybenzoate octaprenyltransferase</fullName>
        <ecNumber evidence="11 12">2.5.1.39</ecNumber>
    </recommendedName>
    <alternativeName>
        <fullName evidence="11">4-HB polyprenyltransferase</fullName>
    </alternativeName>
</protein>
<evidence type="ECO:0000256" key="5">
    <source>
        <dbReference type="ARBA" id="ARBA00022519"/>
    </source>
</evidence>
<dbReference type="Proteomes" id="UP000653472">
    <property type="component" value="Unassembled WGS sequence"/>
</dbReference>
<dbReference type="Gene3D" id="1.10.357.140">
    <property type="entry name" value="UbiA prenyltransferase"/>
    <property type="match status" value="1"/>
</dbReference>
<comment type="subcellular location">
    <subcellularLocation>
        <location evidence="11">Cell inner membrane</location>
        <topology evidence="11">Multi-pass membrane protein</topology>
    </subcellularLocation>
    <subcellularLocation>
        <location evidence="2">Membrane</location>
        <topology evidence="2">Multi-pass membrane protein</topology>
    </subcellularLocation>
</comment>
<comment type="pathway">
    <text evidence="11">Cofactor biosynthesis; ubiquinone biosynthesis.</text>
</comment>
<dbReference type="Gene3D" id="1.20.120.1780">
    <property type="entry name" value="UbiA prenyltransferase"/>
    <property type="match status" value="1"/>
</dbReference>
<dbReference type="InterPro" id="IPR044878">
    <property type="entry name" value="UbiA_sf"/>
</dbReference>
<evidence type="ECO:0000256" key="6">
    <source>
        <dbReference type="ARBA" id="ARBA00022679"/>
    </source>
</evidence>
<feature type="transmembrane region" description="Helical" evidence="11">
    <location>
        <begin position="213"/>
        <end position="235"/>
    </location>
</feature>
<keyword evidence="11" id="KW-0460">Magnesium</keyword>
<evidence type="ECO:0000256" key="7">
    <source>
        <dbReference type="ARBA" id="ARBA00022688"/>
    </source>
</evidence>